<evidence type="ECO:0000259" key="2">
    <source>
        <dbReference type="PROSITE" id="PS50887"/>
    </source>
</evidence>
<dbReference type="InterPro" id="IPR000160">
    <property type="entry name" value="GGDEF_dom"/>
</dbReference>
<keyword evidence="1" id="KW-1133">Transmembrane helix</keyword>
<dbReference type="SMART" id="SM00267">
    <property type="entry name" value="GGDEF"/>
    <property type="match status" value="1"/>
</dbReference>
<evidence type="ECO:0000313" key="3">
    <source>
        <dbReference type="EMBL" id="MEV0711272.1"/>
    </source>
</evidence>
<sequence>MDDDKTLRAWWHDPVDYYWLIRTLSARSALLPLKWAIGLPGISLVVLSVVIAGTPFGPTGDPSPATVVGVVSGALWTLRWVLFPWPGKTESLLLMAFVDVLFTVEFLQVTDRLFGAMGAILFVVSGSYLAFFHSAKVLAVHAVWALFSVILLSTLVATDGGDVRLAVATALLMVGAVAGALPALQFMYWILRTESLSDPLTELLNRRGLENRLPRLIDGHSSVCVMTFDLDRFKSVNDNFGHRVGDTVLIRTAKRLYAAAEAGSVVARTGGEEFVVAAPIATADVRAEAERLRRAVAATAESEVEVTASVGVAVFDAGAHADSPRPAPEMLLHRADAAMYRAKESGGNLVVIDELTPPLGDEYLPPLFPDAR</sequence>
<feature type="transmembrane region" description="Helical" evidence="1">
    <location>
        <begin position="113"/>
        <end position="131"/>
    </location>
</feature>
<dbReference type="CDD" id="cd01949">
    <property type="entry name" value="GGDEF"/>
    <property type="match status" value="1"/>
</dbReference>
<proteinExistence type="predicted"/>
<dbReference type="Gene3D" id="3.30.70.270">
    <property type="match status" value="1"/>
</dbReference>
<dbReference type="InterPro" id="IPR043128">
    <property type="entry name" value="Rev_trsase/Diguanyl_cyclase"/>
</dbReference>
<feature type="transmembrane region" description="Helical" evidence="1">
    <location>
        <begin position="35"/>
        <end position="57"/>
    </location>
</feature>
<feature type="transmembrane region" description="Helical" evidence="1">
    <location>
        <begin position="63"/>
        <end position="82"/>
    </location>
</feature>
<feature type="transmembrane region" description="Helical" evidence="1">
    <location>
        <begin position="89"/>
        <end position="107"/>
    </location>
</feature>
<comment type="caution">
    <text evidence="3">The sequence shown here is derived from an EMBL/GenBank/DDBJ whole genome shotgun (WGS) entry which is preliminary data.</text>
</comment>
<protein>
    <submittedName>
        <fullName evidence="3">Diguanylate cyclase</fullName>
        <ecNumber evidence="3">2.7.7.65</ecNumber>
    </submittedName>
</protein>
<dbReference type="PANTHER" id="PTHR45138:SF9">
    <property type="entry name" value="DIGUANYLATE CYCLASE DGCM-RELATED"/>
    <property type="match status" value="1"/>
</dbReference>
<dbReference type="SUPFAM" id="SSF55073">
    <property type="entry name" value="Nucleotide cyclase"/>
    <property type="match status" value="1"/>
</dbReference>
<keyword evidence="4" id="KW-1185">Reference proteome</keyword>
<dbReference type="Pfam" id="PF00990">
    <property type="entry name" value="GGDEF"/>
    <property type="match status" value="1"/>
</dbReference>
<dbReference type="GO" id="GO:0052621">
    <property type="term" value="F:diguanylate cyclase activity"/>
    <property type="evidence" value="ECO:0007669"/>
    <property type="project" value="UniProtKB-EC"/>
</dbReference>
<gene>
    <name evidence="3" type="ORF">AB0I48_27270</name>
</gene>
<dbReference type="InterPro" id="IPR029787">
    <property type="entry name" value="Nucleotide_cyclase"/>
</dbReference>
<dbReference type="Proteomes" id="UP001551695">
    <property type="component" value="Unassembled WGS sequence"/>
</dbReference>
<feature type="domain" description="GGDEF" evidence="2">
    <location>
        <begin position="221"/>
        <end position="355"/>
    </location>
</feature>
<accession>A0ABV3G0R5</accession>
<reference evidence="3 4" key="1">
    <citation type="submission" date="2024-06" db="EMBL/GenBank/DDBJ databases">
        <title>The Natural Products Discovery Center: Release of the First 8490 Sequenced Strains for Exploring Actinobacteria Biosynthetic Diversity.</title>
        <authorList>
            <person name="Kalkreuter E."/>
            <person name="Kautsar S.A."/>
            <person name="Yang D."/>
            <person name="Bader C.D."/>
            <person name="Teijaro C.N."/>
            <person name="Fluegel L."/>
            <person name="Davis C.M."/>
            <person name="Simpson J.R."/>
            <person name="Lauterbach L."/>
            <person name="Steele A.D."/>
            <person name="Gui C."/>
            <person name="Meng S."/>
            <person name="Li G."/>
            <person name="Viehrig K."/>
            <person name="Ye F."/>
            <person name="Su P."/>
            <person name="Kiefer A.F."/>
            <person name="Nichols A."/>
            <person name="Cepeda A.J."/>
            <person name="Yan W."/>
            <person name="Fan B."/>
            <person name="Jiang Y."/>
            <person name="Adhikari A."/>
            <person name="Zheng C.-J."/>
            <person name="Schuster L."/>
            <person name="Cowan T.M."/>
            <person name="Smanski M.J."/>
            <person name="Chevrette M.G."/>
            <person name="De Carvalho L.P.S."/>
            <person name="Shen B."/>
        </authorList>
    </citation>
    <scope>NUCLEOTIDE SEQUENCE [LARGE SCALE GENOMIC DNA]</scope>
    <source>
        <strain evidence="3 4">NPDC050403</strain>
    </source>
</reference>
<dbReference type="NCBIfam" id="TIGR00254">
    <property type="entry name" value="GGDEF"/>
    <property type="match status" value="1"/>
</dbReference>
<keyword evidence="3" id="KW-0808">Transferase</keyword>
<organism evidence="3 4">
    <name type="scientific">Nocardia aurea</name>
    <dbReference type="NCBI Taxonomy" id="2144174"/>
    <lineage>
        <taxon>Bacteria</taxon>
        <taxon>Bacillati</taxon>
        <taxon>Actinomycetota</taxon>
        <taxon>Actinomycetes</taxon>
        <taxon>Mycobacteriales</taxon>
        <taxon>Nocardiaceae</taxon>
        <taxon>Nocardia</taxon>
    </lineage>
</organism>
<feature type="transmembrane region" description="Helical" evidence="1">
    <location>
        <begin position="138"/>
        <end position="157"/>
    </location>
</feature>
<dbReference type="RefSeq" id="WP_109523135.1">
    <property type="nucleotide sequence ID" value="NZ_JBEXKW010000085.1"/>
</dbReference>
<dbReference type="EC" id="2.7.7.65" evidence="3"/>
<keyword evidence="1" id="KW-0472">Membrane</keyword>
<evidence type="ECO:0000313" key="4">
    <source>
        <dbReference type="Proteomes" id="UP001551695"/>
    </source>
</evidence>
<keyword evidence="3" id="KW-0548">Nucleotidyltransferase</keyword>
<dbReference type="EMBL" id="JBFAKC010000014">
    <property type="protein sequence ID" value="MEV0711272.1"/>
    <property type="molecule type" value="Genomic_DNA"/>
</dbReference>
<evidence type="ECO:0000256" key="1">
    <source>
        <dbReference type="SAM" id="Phobius"/>
    </source>
</evidence>
<keyword evidence="1" id="KW-0812">Transmembrane</keyword>
<name>A0ABV3G0R5_9NOCA</name>
<dbReference type="PANTHER" id="PTHR45138">
    <property type="entry name" value="REGULATORY COMPONENTS OF SENSORY TRANSDUCTION SYSTEM"/>
    <property type="match status" value="1"/>
</dbReference>
<dbReference type="PROSITE" id="PS50887">
    <property type="entry name" value="GGDEF"/>
    <property type="match status" value="1"/>
</dbReference>
<feature type="transmembrane region" description="Helical" evidence="1">
    <location>
        <begin position="163"/>
        <end position="191"/>
    </location>
</feature>
<dbReference type="InterPro" id="IPR050469">
    <property type="entry name" value="Diguanylate_Cyclase"/>
</dbReference>